<dbReference type="GO" id="GO:0080115">
    <property type="term" value="F:myosin XI tail binding"/>
    <property type="evidence" value="ECO:0007669"/>
    <property type="project" value="UniProtKB-ARBA"/>
</dbReference>
<dbReference type="Pfam" id="PF04576">
    <property type="entry name" value="Zein-binding"/>
    <property type="match status" value="1"/>
</dbReference>
<evidence type="ECO:0000259" key="8">
    <source>
        <dbReference type="PROSITE" id="PS51775"/>
    </source>
</evidence>
<dbReference type="PANTHER" id="PTHR31422:SF44">
    <property type="entry name" value="GTD-BINDING DOMAIN-CONTAINING PROTEIN"/>
    <property type="match status" value="1"/>
</dbReference>
<feature type="region of interest" description="Disordered" evidence="6">
    <location>
        <begin position="670"/>
        <end position="702"/>
    </location>
</feature>
<protein>
    <recommendedName>
        <fullName evidence="8">GTD-binding domain-containing protein</fullName>
    </recommendedName>
</protein>
<dbReference type="PANTHER" id="PTHR31422">
    <property type="entry name" value="BNAANNG28530D PROTEIN"/>
    <property type="match status" value="1"/>
</dbReference>
<feature type="compositionally biased region" description="Polar residues" evidence="6">
    <location>
        <begin position="578"/>
        <end position="600"/>
    </location>
</feature>
<dbReference type="PROSITE" id="PS51775">
    <property type="entry name" value="GTD_BINDING"/>
    <property type="match status" value="1"/>
</dbReference>
<keyword evidence="2 7" id="KW-0812">Transmembrane</keyword>
<evidence type="ECO:0000256" key="6">
    <source>
        <dbReference type="SAM" id="MobiDB-lite"/>
    </source>
</evidence>
<evidence type="ECO:0000313" key="9">
    <source>
        <dbReference type="EMBL" id="OAY32813.1"/>
    </source>
</evidence>
<dbReference type="OrthoDB" id="1933744at2759"/>
<dbReference type="GO" id="GO:0016020">
    <property type="term" value="C:membrane"/>
    <property type="evidence" value="ECO:0007669"/>
    <property type="project" value="UniProtKB-SubCell"/>
</dbReference>
<evidence type="ECO:0000256" key="3">
    <source>
        <dbReference type="ARBA" id="ARBA00022989"/>
    </source>
</evidence>
<dbReference type="Gramene" id="Manes.13G047500.1.v8.1">
    <property type="protein sequence ID" value="Manes.13G047500.1.v8.1.CDS"/>
    <property type="gene ID" value="Manes.13G047500.v8.1"/>
</dbReference>
<evidence type="ECO:0000313" key="10">
    <source>
        <dbReference type="Proteomes" id="UP000091857"/>
    </source>
</evidence>
<feature type="region of interest" description="Disordered" evidence="6">
    <location>
        <begin position="124"/>
        <end position="162"/>
    </location>
</feature>
<dbReference type="AlphaFoldDB" id="A0A2C9UQV5"/>
<evidence type="ECO:0000256" key="2">
    <source>
        <dbReference type="ARBA" id="ARBA00022692"/>
    </source>
</evidence>
<evidence type="ECO:0000256" key="7">
    <source>
        <dbReference type="SAM" id="Phobius"/>
    </source>
</evidence>
<accession>A0A2C9UQV5</accession>
<dbReference type="STRING" id="3983.A0A2C9UQV5"/>
<reference evidence="10" key="1">
    <citation type="journal article" date="2016" name="Nat. Biotechnol.">
        <title>Sequencing wild and cultivated cassava and related species reveals extensive interspecific hybridization and genetic diversity.</title>
        <authorList>
            <person name="Bredeson J.V."/>
            <person name="Lyons J.B."/>
            <person name="Prochnik S.E."/>
            <person name="Wu G.A."/>
            <person name="Ha C.M."/>
            <person name="Edsinger-Gonzales E."/>
            <person name="Grimwood J."/>
            <person name="Schmutz J."/>
            <person name="Rabbi I.Y."/>
            <person name="Egesi C."/>
            <person name="Nauluvula P."/>
            <person name="Lebot V."/>
            <person name="Ndunguru J."/>
            <person name="Mkamilo G."/>
            <person name="Bart R.S."/>
            <person name="Setter T.L."/>
            <person name="Gleadow R.M."/>
            <person name="Kulakow P."/>
            <person name="Ferguson M.E."/>
            <person name="Rounsley S."/>
            <person name="Rokhsar D.S."/>
        </authorList>
    </citation>
    <scope>NUCLEOTIDE SEQUENCE [LARGE SCALE GENOMIC DNA]</scope>
    <source>
        <strain evidence="10">cv. AM560-2</strain>
    </source>
</reference>
<organism evidence="9 10">
    <name type="scientific">Manihot esculenta</name>
    <name type="common">Cassava</name>
    <name type="synonym">Jatropha manihot</name>
    <dbReference type="NCBI Taxonomy" id="3983"/>
    <lineage>
        <taxon>Eukaryota</taxon>
        <taxon>Viridiplantae</taxon>
        <taxon>Streptophyta</taxon>
        <taxon>Embryophyta</taxon>
        <taxon>Tracheophyta</taxon>
        <taxon>Spermatophyta</taxon>
        <taxon>Magnoliopsida</taxon>
        <taxon>eudicotyledons</taxon>
        <taxon>Gunneridae</taxon>
        <taxon>Pentapetalae</taxon>
        <taxon>rosids</taxon>
        <taxon>fabids</taxon>
        <taxon>Malpighiales</taxon>
        <taxon>Euphorbiaceae</taxon>
        <taxon>Crotonoideae</taxon>
        <taxon>Manihoteae</taxon>
        <taxon>Manihot</taxon>
    </lineage>
</organism>
<feature type="region of interest" description="Disordered" evidence="6">
    <location>
        <begin position="204"/>
        <end position="225"/>
    </location>
</feature>
<dbReference type="InterPro" id="IPR007656">
    <property type="entry name" value="GTD-bd"/>
</dbReference>
<feature type="compositionally biased region" description="Polar residues" evidence="6">
    <location>
        <begin position="452"/>
        <end position="465"/>
    </location>
</feature>
<feature type="region of interest" description="Disordered" evidence="6">
    <location>
        <begin position="451"/>
        <end position="471"/>
    </location>
</feature>
<proteinExistence type="predicted"/>
<feature type="compositionally biased region" description="Polar residues" evidence="6">
    <location>
        <begin position="215"/>
        <end position="225"/>
    </location>
</feature>
<keyword evidence="4 7" id="KW-0472">Membrane</keyword>
<keyword evidence="10" id="KW-1185">Reference proteome</keyword>
<comment type="subcellular location">
    <subcellularLocation>
        <location evidence="1">Membrane</location>
    </subcellularLocation>
</comment>
<feature type="region of interest" description="Disordered" evidence="6">
    <location>
        <begin position="575"/>
        <end position="609"/>
    </location>
</feature>
<feature type="domain" description="GTD-binding" evidence="8">
    <location>
        <begin position="272"/>
        <end position="370"/>
    </location>
</feature>
<evidence type="ECO:0000256" key="5">
    <source>
        <dbReference type="SAM" id="Coils"/>
    </source>
</evidence>
<feature type="compositionally biased region" description="Basic and acidic residues" evidence="6">
    <location>
        <begin position="135"/>
        <end position="148"/>
    </location>
</feature>
<dbReference type="EMBL" id="CM004399">
    <property type="protein sequence ID" value="OAY32813.1"/>
    <property type="molecule type" value="Genomic_DNA"/>
</dbReference>
<keyword evidence="5" id="KW-0175">Coiled coil</keyword>
<comment type="caution">
    <text evidence="9">The sequence shown here is derived from an EMBL/GenBank/DDBJ whole genome shotgun (WGS) entry which is preliminary data.</text>
</comment>
<feature type="compositionally biased region" description="Low complexity" evidence="6">
    <location>
        <begin position="124"/>
        <end position="134"/>
    </location>
</feature>
<gene>
    <name evidence="9" type="ORF">MANES_13G047500v8</name>
</gene>
<name>A0A2C9UQV5_MANES</name>
<feature type="transmembrane region" description="Helical" evidence="7">
    <location>
        <begin position="6"/>
        <end position="28"/>
    </location>
</feature>
<evidence type="ECO:0000256" key="1">
    <source>
        <dbReference type="ARBA" id="ARBA00004370"/>
    </source>
</evidence>
<dbReference type="Proteomes" id="UP000091857">
    <property type="component" value="Chromosome 13"/>
</dbReference>
<keyword evidence="3 7" id="KW-1133">Transmembrane helix</keyword>
<sequence>MALRAVHAWNLGGLIVAFVDLAIAYILLCGSAFAFVPSKLLSFFGIYLPCPCSGFFGYQNDDLCLHRLLIDLPIRKINAVKELVKNRFPFDLVLFGHESCNFHVEGCRKCGNGVIELEGEACSSSLSGPRLQSSVDRESGNDAKDKKITNQKHKSGIQRRRRAAVGYGKPYPALSCDSTRSVGIDFPRPSCNSRGIRSEISEDLDPGSVIEDGYQGNQDVPNGTESNERMRHRFELDGSYKKGKAINRDQLSVEKFTCDSEDRLSSAGNDANAIRVLEQALKEEKAARAALYQELDKERAAAATAADEAMAMILRLQEDKASIEMEARQYHRVIEEKCAYDEEEMNILKEIIVRREREILFLEKEVEAYEQMNFPGNDLPDGDSSYKINKKEQKLPLSIGSNENPLPVPQQIENSESIGEKEVDAKWSSNYEHLHTLTSGEEMMPRHEESASDFSASQRLVQKTPSVAGKEKAERDINMISLGMKAPQISGSSEEELKKYGEHWNQAVYDMHNSMLDIESTVYDVHVIDDKTLPLKENVRKESGPLSVPTSDSGVQNSQFLSDGLTTSITEFEPKVHGSSSNMHDESLFSSSSPYRTLSMDSRRRSPSVVDDERLKIDNEVEWFRERLRIVQDEKEKLTFTAEHRERVSAQLRLVEDIVNHLREIQLLREPARKVSLPPSSSKENVKKRHHRSVSSEDIESS</sequence>
<evidence type="ECO:0000256" key="4">
    <source>
        <dbReference type="ARBA" id="ARBA00023136"/>
    </source>
</evidence>
<feature type="compositionally biased region" description="Basic residues" evidence="6">
    <location>
        <begin position="149"/>
        <end position="162"/>
    </location>
</feature>
<feature type="coiled-coil region" evidence="5">
    <location>
        <begin position="274"/>
        <end position="326"/>
    </location>
</feature>